<reference evidence="3" key="1">
    <citation type="submission" date="2016-10" db="EMBL/GenBank/DDBJ databases">
        <authorList>
            <person name="Varghese N."/>
            <person name="Submissions S."/>
        </authorList>
    </citation>
    <scope>NUCLEOTIDE SEQUENCE [LARGE SCALE GENOMIC DNA]</scope>
    <source>
        <strain evidence="3">DSM 18887</strain>
    </source>
</reference>
<dbReference type="InterPro" id="IPR009241">
    <property type="entry name" value="HigB-like"/>
</dbReference>
<sequence length="117" mass="13736">MEDKPKKIIQAVFFKTEIGNEPVRDWLKDQKKEDKSAIGKDIKEVEFGWPKGKPLVTKMDKDLWEVRSDISDSRIARVLFTVYQEVMVLLHGFIKKSQKTPKPDLDLAKNRRDDVHR</sequence>
<keyword evidence="3" id="KW-1185">Reference proteome</keyword>
<dbReference type="RefSeq" id="WP_091353322.1">
    <property type="nucleotide sequence ID" value="NZ_AP025284.1"/>
</dbReference>
<evidence type="ECO:0000256" key="1">
    <source>
        <dbReference type="SAM" id="MobiDB-lite"/>
    </source>
</evidence>
<evidence type="ECO:0000313" key="3">
    <source>
        <dbReference type="Proteomes" id="UP000198749"/>
    </source>
</evidence>
<dbReference type="OrthoDB" id="3233388at2"/>
<dbReference type="AlphaFoldDB" id="A0A1H9DCW3"/>
<name>A0A1H9DCW3_9GAMM</name>
<accession>A0A1H9DCW3</accession>
<evidence type="ECO:0000313" key="2">
    <source>
        <dbReference type="EMBL" id="SEQ10558.1"/>
    </source>
</evidence>
<dbReference type="Proteomes" id="UP000198749">
    <property type="component" value="Unassembled WGS sequence"/>
</dbReference>
<feature type="region of interest" description="Disordered" evidence="1">
    <location>
        <begin position="97"/>
        <end position="117"/>
    </location>
</feature>
<protein>
    <submittedName>
        <fullName evidence="2">Phage-related protein</fullName>
    </submittedName>
</protein>
<organism evidence="2 3">
    <name type="scientific">Amphritea atlantica</name>
    <dbReference type="NCBI Taxonomy" id="355243"/>
    <lineage>
        <taxon>Bacteria</taxon>
        <taxon>Pseudomonadati</taxon>
        <taxon>Pseudomonadota</taxon>
        <taxon>Gammaproteobacteria</taxon>
        <taxon>Oceanospirillales</taxon>
        <taxon>Oceanospirillaceae</taxon>
        <taxon>Amphritea</taxon>
    </lineage>
</organism>
<feature type="compositionally biased region" description="Basic and acidic residues" evidence="1">
    <location>
        <begin position="101"/>
        <end position="117"/>
    </location>
</feature>
<dbReference type="EMBL" id="FOGB01000001">
    <property type="protein sequence ID" value="SEQ10558.1"/>
    <property type="molecule type" value="Genomic_DNA"/>
</dbReference>
<dbReference type="Pfam" id="PF05973">
    <property type="entry name" value="Gp49"/>
    <property type="match status" value="1"/>
</dbReference>
<gene>
    <name evidence="2" type="ORF">SAMN03080615_00446</name>
</gene>
<dbReference type="STRING" id="355243.SAMN03080615_00446"/>
<proteinExistence type="predicted"/>